<dbReference type="PANTHER" id="PTHR47660:SF7">
    <property type="entry name" value="TRANSCRIPTION FACTOR WITH C2H2 AND ZN(2)-CYS(6) DNA BINDING DOMAIN (EUROFUNG)"/>
    <property type="match status" value="1"/>
</dbReference>
<dbReference type="InterPro" id="IPR036864">
    <property type="entry name" value="Zn2-C6_fun-type_DNA-bd_sf"/>
</dbReference>
<reference evidence="10" key="1">
    <citation type="submission" date="2023-06" db="EMBL/GenBank/DDBJ databases">
        <title>Multi-omics analyses reveal the molecular pathogenesis toolkit of Lasiodiplodia hormozganensis, a cross-kingdom pathogen.</title>
        <authorList>
            <person name="Felix C."/>
            <person name="Meneses R."/>
            <person name="Goncalves M.F.M."/>
            <person name="Tilleman L."/>
            <person name="Duarte A.S."/>
            <person name="Jorrin-Novo J.V."/>
            <person name="Van De Peer Y."/>
            <person name="Deforce D."/>
            <person name="Van Nieuwerburgh F."/>
            <person name="Esteves A.C."/>
            <person name="Alves A."/>
        </authorList>
    </citation>
    <scope>NUCLEOTIDE SEQUENCE</scope>
    <source>
        <strain evidence="10">CBS 339.90</strain>
    </source>
</reference>
<dbReference type="SUPFAM" id="SSF57701">
    <property type="entry name" value="Zn2/Cys6 DNA-binding domain"/>
    <property type="match status" value="1"/>
</dbReference>
<dbReference type="GO" id="GO:0008270">
    <property type="term" value="F:zinc ion binding"/>
    <property type="evidence" value="ECO:0007669"/>
    <property type="project" value="UniProtKB-KW"/>
</dbReference>
<dbReference type="InterPro" id="IPR001138">
    <property type="entry name" value="Zn2Cys6_DnaBD"/>
</dbReference>
<evidence type="ECO:0000256" key="6">
    <source>
        <dbReference type="PROSITE-ProRule" id="PRU00042"/>
    </source>
</evidence>
<dbReference type="Pfam" id="PF04082">
    <property type="entry name" value="Fungal_trans"/>
    <property type="match status" value="1"/>
</dbReference>
<gene>
    <name evidence="10" type="ORF">DIS24_g8633</name>
</gene>
<keyword evidence="3" id="KW-0805">Transcription regulation</keyword>
<feature type="domain" description="C2H2-type" evidence="9">
    <location>
        <begin position="6"/>
        <end position="33"/>
    </location>
</feature>
<feature type="compositionally biased region" description="Low complexity" evidence="7">
    <location>
        <begin position="80"/>
        <end position="92"/>
    </location>
</feature>
<keyword evidence="6" id="KW-0863">Zinc-finger</keyword>
<dbReference type="AlphaFoldDB" id="A0AA40CMG6"/>
<dbReference type="GO" id="GO:0006351">
    <property type="term" value="P:DNA-templated transcription"/>
    <property type="evidence" value="ECO:0007669"/>
    <property type="project" value="InterPro"/>
</dbReference>
<proteinExistence type="predicted"/>
<evidence type="ECO:0000259" key="8">
    <source>
        <dbReference type="PROSITE" id="PS50048"/>
    </source>
</evidence>
<keyword evidence="4" id="KW-0804">Transcription</keyword>
<dbReference type="CDD" id="cd12148">
    <property type="entry name" value="fungal_TF_MHR"/>
    <property type="match status" value="1"/>
</dbReference>
<dbReference type="Pfam" id="PF00172">
    <property type="entry name" value="Zn_clus"/>
    <property type="match status" value="1"/>
</dbReference>
<keyword evidence="11" id="KW-1185">Reference proteome</keyword>
<evidence type="ECO:0000256" key="1">
    <source>
        <dbReference type="ARBA" id="ARBA00022723"/>
    </source>
</evidence>
<evidence type="ECO:0000256" key="2">
    <source>
        <dbReference type="ARBA" id="ARBA00022833"/>
    </source>
</evidence>
<feature type="domain" description="Zn(2)-C6 fungal-type" evidence="8">
    <location>
        <begin position="42"/>
        <end position="71"/>
    </location>
</feature>
<dbReference type="InterPro" id="IPR007219">
    <property type="entry name" value="XnlR_reg_dom"/>
</dbReference>
<keyword evidence="1" id="KW-0479">Metal-binding</keyword>
<accession>A0AA40CMG6</accession>
<dbReference type="InterPro" id="IPR013087">
    <property type="entry name" value="Znf_C2H2_type"/>
</dbReference>
<name>A0AA40CMG6_9PEZI</name>
<evidence type="ECO:0000313" key="10">
    <source>
        <dbReference type="EMBL" id="KAK0642818.1"/>
    </source>
</evidence>
<evidence type="ECO:0000256" key="5">
    <source>
        <dbReference type="ARBA" id="ARBA00023242"/>
    </source>
</evidence>
<protein>
    <submittedName>
        <fullName evidence="10">Transcriptional regulatory protein C3C7.04</fullName>
    </submittedName>
</protein>
<keyword evidence="2" id="KW-0862">Zinc</keyword>
<dbReference type="PROSITE" id="PS50048">
    <property type="entry name" value="ZN2_CY6_FUNGAL_2"/>
    <property type="match status" value="1"/>
</dbReference>
<dbReference type="SMART" id="SM00066">
    <property type="entry name" value="GAL4"/>
    <property type="match status" value="1"/>
</dbReference>
<feature type="region of interest" description="Disordered" evidence="7">
    <location>
        <begin position="78"/>
        <end position="98"/>
    </location>
</feature>
<evidence type="ECO:0000259" key="9">
    <source>
        <dbReference type="PROSITE" id="PS50157"/>
    </source>
</evidence>
<evidence type="ECO:0000256" key="4">
    <source>
        <dbReference type="ARBA" id="ARBA00023163"/>
    </source>
</evidence>
<keyword evidence="5" id="KW-0539">Nucleus</keyword>
<evidence type="ECO:0000256" key="3">
    <source>
        <dbReference type="ARBA" id="ARBA00023015"/>
    </source>
</evidence>
<organism evidence="10 11">
    <name type="scientific">Lasiodiplodia hormozganensis</name>
    <dbReference type="NCBI Taxonomy" id="869390"/>
    <lineage>
        <taxon>Eukaryota</taxon>
        <taxon>Fungi</taxon>
        <taxon>Dikarya</taxon>
        <taxon>Ascomycota</taxon>
        <taxon>Pezizomycotina</taxon>
        <taxon>Dothideomycetes</taxon>
        <taxon>Dothideomycetes incertae sedis</taxon>
        <taxon>Botryosphaeriales</taxon>
        <taxon>Botryosphaeriaceae</taxon>
        <taxon>Lasiodiplodia</taxon>
    </lineage>
</organism>
<dbReference type="PROSITE" id="PS00028">
    <property type="entry name" value="ZINC_FINGER_C2H2_1"/>
    <property type="match status" value="1"/>
</dbReference>
<dbReference type="Proteomes" id="UP001175001">
    <property type="component" value="Unassembled WGS sequence"/>
</dbReference>
<dbReference type="GO" id="GO:0000981">
    <property type="term" value="F:DNA-binding transcription factor activity, RNA polymerase II-specific"/>
    <property type="evidence" value="ECO:0007669"/>
    <property type="project" value="InterPro"/>
</dbReference>
<sequence>MPPAKFSCPHCECEYTRRDSLRRHIKLHHRDKDLKRLRALAACVNCKARKTKCEGSAPCDFCLERGLQCKYDNGSGGGADQTAQAQAPVPATSDDNNNQTDFSNLWSPEIDQYVEAYFARFHPTWSFLHKATFSPRRELPFLVQAVVMIGLWATTQQSGAREAAIKLHEKMRVSIREQQKKWDVSGCKDDDPQLQEAWPIGTSQAILLFLVFTTMLETRQEAAAAPSTQNDRDILIALVKSCRKRGMFSHENMITQFRSVGARPYHATLCAWVSVEEIKRFAAALYQVWRLYEQSGVLPEEEAELLEDEHLQFPMPDGEFLWDADSEADLLRRIGEEKSRGARPCEKEMQWLGTSWDDILTDYIRQREAAT</sequence>
<evidence type="ECO:0000313" key="11">
    <source>
        <dbReference type="Proteomes" id="UP001175001"/>
    </source>
</evidence>
<dbReference type="PROSITE" id="PS00463">
    <property type="entry name" value="ZN2_CY6_FUNGAL_1"/>
    <property type="match status" value="1"/>
</dbReference>
<evidence type="ECO:0000256" key="7">
    <source>
        <dbReference type="SAM" id="MobiDB-lite"/>
    </source>
</evidence>
<dbReference type="Gene3D" id="4.10.240.10">
    <property type="entry name" value="Zn(2)-C6 fungal-type DNA-binding domain"/>
    <property type="match status" value="1"/>
</dbReference>
<comment type="caution">
    <text evidence="10">The sequence shown here is derived from an EMBL/GenBank/DDBJ whole genome shotgun (WGS) entry which is preliminary data.</text>
</comment>
<dbReference type="PANTHER" id="PTHR47660">
    <property type="entry name" value="TRANSCRIPTION FACTOR WITH C2H2 AND ZN(2)-CYS(6) DNA BINDING DOMAIN (EUROFUNG)-RELATED-RELATED"/>
    <property type="match status" value="1"/>
</dbReference>
<dbReference type="CDD" id="cd00067">
    <property type="entry name" value="GAL4"/>
    <property type="match status" value="1"/>
</dbReference>
<dbReference type="EMBL" id="JAUJDW010000066">
    <property type="protein sequence ID" value="KAK0642818.1"/>
    <property type="molecule type" value="Genomic_DNA"/>
</dbReference>
<dbReference type="GO" id="GO:0003677">
    <property type="term" value="F:DNA binding"/>
    <property type="evidence" value="ECO:0007669"/>
    <property type="project" value="InterPro"/>
</dbReference>
<dbReference type="PROSITE" id="PS50157">
    <property type="entry name" value="ZINC_FINGER_C2H2_2"/>
    <property type="match status" value="1"/>
</dbReference>